<reference evidence="2 3" key="1">
    <citation type="submission" date="2021-08" db="EMBL/GenBank/DDBJ databases">
        <title>Comparative Genomics Analysis of the Genus Qipengyuania Reveals Extensive Genetic Diversity and Metabolic Versatility, Including the Description of Fifteen Novel Species.</title>
        <authorList>
            <person name="Liu Y."/>
        </authorList>
    </citation>
    <scope>NUCLEOTIDE SEQUENCE [LARGE SCALE GENOMIC DNA]</scope>
    <source>
        <strain evidence="2 3">6D47A</strain>
    </source>
</reference>
<accession>A0ABS7J6S8</accession>
<dbReference type="InterPro" id="IPR001434">
    <property type="entry name" value="OmcB-like_DUF11"/>
</dbReference>
<gene>
    <name evidence="2" type="ORF">K3174_10745</name>
</gene>
<sequence>MVRRHPSLREWAVALLLVLLPFVMGGTASAQTITNIAEATWIAEGEQFRSRSNPVVTQVVENPPTITTFRPGTGGGTQFTYTPTKCGGRSILGNNRENAPIGSSTSQTDLLQTSVQPTTVVNAGETLIFQISARSANLDASAVDPLSIVIDTSAGDHEDLVVFETGPNTGVFVGSIPTVRMPPMPVAGDCRLSLANGNVIGISAMQPDGNAVLVHADVEVLADPFGVVFDSETGDPVSGATVTLVDAATGQPATVFAADGVTPWPSTVISGQSITDGAGNIYLVGQGEYWFPLTALGTYRLAIQPPSPYTHPSVVTPAQLASIAHPDGRPFIINSGSYGGTFQLIDTTPVEIDIPLDRPSLAVSVIKTASRASAQPGDAVFYSITVQNQDAGRIKRNVVVTDSPSRWLRLRTDTVRIDGANDPSALTTSADGRLLTFNLGDIVAGASRRVTYAMVVRADAPPGEAINRADATDSLGRITTASAVVDIERESIADRMTIVGRITAGDCSIEKPGVGIPGVRVMMEDGSFAITDADGRYHFEGVVPGTHVVQASRMTLPEGGEFIDCHRSTRSAGSPISRFVIGQGGSLAVADFHATVPQEFVDSLIVEQPGEPTEQNRNEEPIEDFAPTPEFDWLALGDGPDGWLAPEIGHNPRAPAIRVAIRHRKGQKIELRADGKAVDQLVFDGTRNAETGEYAVSLWRGVPLENERTTLSADFIDANGAILDTITREVHFTTTPAKVELIENRSNLVADGKTRPVVAIRVLDRNNRPLREGVSGEFTLNSPYQSAEQLDRQQLDQLTGIGTTAARWVIEGDNGIALIELAPTMVSGSLRLDFRFDDGEISREQELEAWIVPGDIEWTVVGLAEGSVGARTVADNMERAGRFDSDLGDEARVALYAKGRVLGKYLVTLAYDSAKQAEDQRVLGTLDPDAYYTVFGDASSRRFDAASRDKLYVRIETATFYALYGDFETGFDQTRLARYNRTATGVKAEARFGQIRAQGFAAEIATRFRRDEIQGQGITGPYRLSSRDLIANSEKVMLEVRDRFRSELIVSTKELVRFMDYDVDMLSGTITFKEPILSRDFDLNPQFIVVEYEVDGLSDGELNAGLRTDWSSKDDTVRIGVTAITDKGDGSRTDMGAVDARVRIGASTEVRAEVAASRRDGETSTGWLVEAQHQTGSLDVIAYARSLDADYGVGQQNGAELGRRKLGTDARVRLNENLSILGSLWQDDSLADTGRRRAAQVQLGYTAQATDLRLGIAHFTDRLADGTRNESTVIEGGVTQRLFDNRLELSASTSIALDNAESVDLPARHRFGARYALTEDVRVVGLYEIADGAEIEARTIKGGFEVTPWNGGKAVTSLGQQDIGEYGNRSFAALGLSQSLQVTQSLTIDATLDGNRTLGGSSPVENIVNPAQPVASGGQFGQDGALFEDFTAATLGMAWRKDRWSATARAEYRDGEFADRKGFTLGAIRQLGEGSIVGSGFTWTEAEADNGATTEIMDAAIAIAHRPAESAFAFLGKLEFRSDAVTDAIAGEAGTAGNTALLVDGDAKSSRLIASLSTNWSPQGEDRNGQMVRRHELGLFLGARHNFDQFEGYDYAGTTLLAGLDAKFGIGERFEIGARGTVRTGIEDGLTSYSIGPNVGFVPADNALITVGYNFAGFRDEDFSAARETDDGLYASIRIKFDADSFSFLGLGRRAETS</sequence>
<keyword evidence="3" id="KW-1185">Reference proteome</keyword>
<dbReference type="Pfam" id="PF01345">
    <property type="entry name" value="DUF11"/>
    <property type="match status" value="1"/>
</dbReference>
<protein>
    <submittedName>
        <fullName evidence="2">DUF11 domain-containing protein</fullName>
    </submittedName>
</protein>
<organism evidence="2 3">
    <name type="scientific">Qipengyuania qiaonensis</name>
    <dbReference type="NCBI Taxonomy" id="2867240"/>
    <lineage>
        <taxon>Bacteria</taxon>
        <taxon>Pseudomonadati</taxon>
        <taxon>Pseudomonadota</taxon>
        <taxon>Alphaproteobacteria</taxon>
        <taxon>Sphingomonadales</taxon>
        <taxon>Erythrobacteraceae</taxon>
        <taxon>Qipengyuania</taxon>
    </lineage>
</organism>
<proteinExistence type="predicted"/>
<dbReference type="InterPro" id="IPR047589">
    <property type="entry name" value="DUF11_rpt"/>
</dbReference>
<dbReference type="EMBL" id="JAIGNO010000006">
    <property type="protein sequence ID" value="MBX7483009.1"/>
    <property type="molecule type" value="Genomic_DNA"/>
</dbReference>
<evidence type="ECO:0000313" key="3">
    <source>
        <dbReference type="Proteomes" id="UP000755104"/>
    </source>
</evidence>
<feature type="domain" description="DUF11" evidence="1">
    <location>
        <begin position="363"/>
        <end position="473"/>
    </location>
</feature>
<dbReference type="NCBIfam" id="TIGR01451">
    <property type="entry name" value="B_ant_repeat"/>
    <property type="match status" value="1"/>
</dbReference>
<evidence type="ECO:0000313" key="2">
    <source>
        <dbReference type="EMBL" id="MBX7483009.1"/>
    </source>
</evidence>
<dbReference type="SUPFAM" id="SSF49452">
    <property type="entry name" value="Starch-binding domain-like"/>
    <property type="match status" value="1"/>
</dbReference>
<comment type="caution">
    <text evidence="2">The sequence shown here is derived from an EMBL/GenBank/DDBJ whole genome shotgun (WGS) entry which is preliminary data.</text>
</comment>
<name>A0ABS7J6S8_9SPHN</name>
<evidence type="ECO:0000259" key="1">
    <source>
        <dbReference type="Pfam" id="PF01345"/>
    </source>
</evidence>
<dbReference type="Proteomes" id="UP000755104">
    <property type="component" value="Unassembled WGS sequence"/>
</dbReference>
<dbReference type="InterPro" id="IPR013784">
    <property type="entry name" value="Carb-bd-like_fold"/>
</dbReference>